<dbReference type="PANTHER" id="PTHR43350">
    <property type="entry name" value="NAD-DEPENDENT ALCOHOL DEHYDROGENASE"/>
    <property type="match status" value="1"/>
</dbReference>
<dbReference type="CDD" id="cd08278">
    <property type="entry name" value="benzyl_alcohol_DH"/>
    <property type="match status" value="1"/>
</dbReference>
<evidence type="ECO:0000256" key="6">
    <source>
        <dbReference type="RuleBase" id="RU361277"/>
    </source>
</evidence>
<dbReference type="OrthoDB" id="1560166at2759"/>
<evidence type="ECO:0000256" key="2">
    <source>
        <dbReference type="ARBA" id="ARBA00008072"/>
    </source>
</evidence>
<dbReference type="Pfam" id="PF08240">
    <property type="entry name" value="ADH_N"/>
    <property type="match status" value="1"/>
</dbReference>
<comment type="cofactor">
    <cofactor evidence="1 6">
        <name>Zn(2+)</name>
        <dbReference type="ChEBI" id="CHEBI:29105"/>
    </cofactor>
</comment>
<dbReference type="Gene3D" id="3.90.180.10">
    <property type="entry name" value="Medium-chain alcohol dehydrogenases, catalytic domain"/>
    <property type="match status" value="1"/>
</dbReference>
<evidence type="ECO:0000259" key="7">
    <source>
        <dbReference type="SMART" id="SM00829"/>
    </source>
</evidence>
<dbReference type="SMART" id="SM00829">
    <property type="entry name" value="PKS_ER"/>
    <property type="match status" value="1"/>
</dbReference>
<dbReference type="GO" id="GO:0016491">
    <property type="term" value="F:oxidoreductase activity"/>
    <property type="evidence" value="ECO:0007669"/>
    <property type="project" value="UniProtKB-KW"/>
</dbReference>
<evidence type="ECO:0000256" key="1">
    <source>
        <dbReference type="ARBA" id="ARBA00001947"/>
    </source>
</evidence>
<keyword evidence="5" id="KW-0560">Oxidoreductase</keyword>
<dbReference type="InterPro" id="IPR036291">
    <property type="entry name" value="NAD(P)-bd_dom_sf"/>
</dbReference>
<dbReference type="Pfam" id="PF00107">
    <property type="entry name" value="ADH_zinc_N"/>
    <property type="match status" value="1"/>
</dbReference>
<evidence type="ECO:0000313" key="9">
    <source>
        <dbReference type="Proteomes" id="UP000050424"/>
    </source>
</evidence>
<protein>
    <recommendedName>
        <fullName evidence="7">Enoyl reductase (ER) domain-containing protein</fullName>
    </recommendedName>
</protein>
<dbReference type="FunFam" id="3.40.50.720:FF:000003">
    <property type="entry name" value="S-(hydroxymethyl)glutathione dehydrogenase"/>
    <property type="match status" value="1"/>
</dbReference>
<comment type="similarity">
    <text evidence="2 6">Belongs to the zinc-containing alcohol dehydrogenase family.</text>
</comment>
<dbReference type="PROSITE" id="PS00059">
    <property type="entry name" value="ADH_ZINC"/>
    <property type="match status" value="1"/>
</dbReference>
<gene>
    <name evidence="8" type="ORF">AK830_g1391</name>
</gene>
<proteinExistence type="inferred from homology"/>
<reference evidence="8 9" key="1">
    <citation type="submission" date="2015-09" db="EMBL/GenBank/DDBJ databases">
        <title>Draft genome of a European isolate of the apple canker pathogen Neonectria ditissima.</title>
        <authorList>
            <person name="Gomez-Cortecero A."/>
            <person name="Harrison R.J."/>
            <person name="Armitage A.D."/>
        </authorList>
    </citation>
    <scope>NUCLEOTIDE SEQUENCE [LARGE SCALE GENOMIC DNA]</scope>
    <source>
        <strain evidence="8 9">R09/05</strain>
    </source>
</reference>
<keyword evidence="3 6" id="KW-0479">Metal-binding</keyword>
<keyword evidence="4 6" id="KW-0862">Zinc</keyword>
<dbReference type="InterPro" id="IPR011032">
    <property type="entry name" value="GroES-like_sf"/>
</dbReference>
<dbReference type="SUPFAM" id="SSF50129">
    <property type="entry name" value="GroES-like"/>
    <property type="match status" value="1"/>
</dbReference>
<dbReference type="InterPro" id="IPR013154">
    <property type="entry name" value="ADH-like_N"/>
</dbReference>
<comment type="caution">
    <text evidence="8">The sequence shown here is derived from an EMBL/GenBank/DDBJ whole genome shotgun (WGS) entry which is preliminary data.</text>
</comment>
<accession>A0A0P7BV16</accession>
<dbReference type="Proteomes" id="UP000050424">
    <property type="component" value="Unassembled WGS sequence"/>
</dbReference>
<feature type="domain" description="Enoyl reductase (ER)" evidence="7">
    <location>
        <begin position="14"/>
        <end position="369"/>
    </location>
</feature>
<dbReference type="Gene3D" id="3.40.50.720">
    <property type="entry name" value="NAD(P)-binding Rossmann-like Domain"/>
    <property type="match status" value="1"/>
</dbReference>
<evidence type="ECO:0000313" key="8">
    <source>
        <dbReference type="EMBL" id="KPM45223.1"/>
    </source>
</evidence>
<keyword evidence="9" id="KW-1185">Reference proteome</keyword>
<dbReference type="PANTHER" id="PTHR43350:SF11">
    <property type="entry name" value="ENOYL REDUCTASE (ER) DOMAIN-CONTAINING PROTEIN"/>
    <property type="match status" value="1"/>
</dbReference>
<dbReference type="InterPro" id="IPR013149">
    <property type="entry name" value="ADH-like_C"/>
</dbReference>
<dbReference type="EMBL" id="LKCW01000010">
    <property type="protein sequence ID" value="KPM45223.1"/>
    <property type="molecule type" value="Genomic_DNA"/>
</dbReference>
<evidence type="ECO:0000256" key="3">
    <source>
        <dbReference type="ARBA" id="ARBA00022723"/>
    </source>
</evidence>
<dbReference type="InterPro" id="IPR020843">
    <property type="entry name" value="ER"/>
</dbReference>
<name>A0A0P7BV16_9HYPO</name>
<dbReference type="SUPFAM" id="SSF51735">
    <property type="entry name" value="NAD(P)-binding Rossmann-fold domains"/>
    <property type="match status" value="1"/>
</dbReference>
<sequence>MTTTTALVLKEIKGPFSLEEVTIDKIRDDEAMIEIHATGICHTDLSCAEGTLPASAPAVLGHEGGGIVKEVGSSITDLVPGDKVLLSFAHCSTCEQCKSGHPAYCYSFVPLNFGGKRIDGSATLSIQNKGEKENMYSSFFGQSSFARHTIAHRSSLVKVKSDTDLALFSPLGCGLQTGAGAILNTLNVEAGKTVAIFGVGSVGMSAVMAAKMRGAKEIIAIDLQQSRLDLATKLGATQTILGNDPDLISKIQQISPPNGVHYAVDCSGVPAVIQNMVDSLGTRGKAATVGAPAPGRRAGIDVFAHVTHGRQYVGCCEGDAIPSKLIPFLMEEHAKGNYPLENLISVYDMKDFDQAIKDTKSGKTLKAVLRWR</sequence>
<dbReference type="InterPro" id="IPR002328">
    <property type="entry name" value="ADH_Zn_CS"/>
</dbReference>
<evidence type="ECO:0000256" key="5">
    <source>
        <dbReference type="ARBA" id="ARBA00023002"/>
    </source>
</evidence>
<dbReference type="AlphaFoldDB" id="A0A0P7BV16"/>
<organism evidence="8 9">
    <name type="scientific">Neonectria ditissima</name>
    <dbReference type="NCBI Taxonomy" id="78410"/>
    <lineage>
        <taxon>Eukaryota</taxon>
        <taxon>Fungi</taxon>
        <taxon>Dikarya</taxon>
        <taxon>Ascomycota</taxon>
        <taxon>Pezizomycotina</taxon>
        <taxon>Sordariomycetes</taxon>
        <taxon>Hypocreomycetidae</taxon>
        <taxon>Hypocreales</taxon>
        <taxon>Nectriaceae</taxon>
        <taxon>Neonectria</taxon>
    </lineage>
</organism>
<evidence type="ECO:0000256" key="4">
    <source>
        <dbReference type="ARBA" id="ARBA00022833"/>
    </source>
</evidence>
<dbReference type="STRING" id="78410.A0A0P7BV16"/>
<dbReference type="GO" id="GO:0008270">
    <property type="term" value="F:zinc ion binding"/>
    <property type="evidence" value="ECO:0007669"/>
    <property type="project" value="InterPro"/>
</dbReference>